<keyword evidence="1" id="KW-0472">Membrane</keyword>
<feature type="transmembrane region" description="Helical" evidence="1">
    <location>
        <begin position="160"/>
        <end position="187"/>
    </location>
</feature>
<dbReference type="EMBL" id="MFFS01000055">
    <property type="protein sequence ID" value="OGF21726.1"/>
    <property type="molecule type" value="Genomic_DNA"/>
</dbReference>
<protein>
    <recommendedName>
        <fullName evidence="4">Small-conductance mechanosensitive ion channel</fullName>
    </recommendedName>
</protein>
<reference evidence="2 3" key="1">
    <citation type="journal article" date="2016" name="Nat. Commun.">
        <title>Thousands of microbial genomes shed light on interconnected biogeochemical processes in an aquifer system.</title>
        <authorList>
            <person name="Anantharaman K."/>
            <person name="Brown C.T."/>
            <person name="Hug L.A."/>
            <person name="Sharon I."/>
            <person name="Castelle C.J."/>
            <person name="Probst A.J."/>
            <person name="Thomas B.C."/>
            <person name="Singh A."/>
            <person name="Wilkins M.J."/>
            <person name="Karaoz U."/>
            <person name="Brodie E.L."/>
            <person name="Williams K.H."/>
            <person name="Hubbard S.S."/>
            <person name="Banfield J.F."/>
        </authorList>
    </citation>
    <scope>NUCLEOTIDE SEQUENCE [LARGE SCALE GENOMIC DNA]</scope>
</reference>
<evidence type="ECO:0008006" key="4">
    <source>
        <dbReference type="Google" id="ProtNLM"/>
    </source>
</evidence>
<dbReference type="AlphaFoldDB" id="A0A1F5S4Z0"/>
<evidence type="ECO:0000256" key="1">
    <source>
        <dbReference type="SAM" id="Phobius"/>
    </source>
</evidence>
<evidence type="ECO:0000313" key="3">
    <source>
        <dbReference type="Proteomes" id="UP000178323"/>
    </source>
</evidence>
<feature type="non-terminal residue" evidence="2">
    <location>
        <position position="1"/>
    </location>
</feature>
<sequence>IANTSLTMNNYNWENLLISPLRDLLAKVFTYIPIVISAVVIFIIGLIVAKILGAIAKKIFEYSRVDHLSEKIGLKKEMEKIGFHFTFAGLIGGAVKWFFIILTLITVADILQISQVNAFLSEIALYLPNVLAAVVILSIGLLAGRFFAGVIKDILASFTSAVAANLVSAIAKWAIYVFSIMAALVQLKIAVNLIQILLIGLSGLIALSGGLAFGLGGKDKAREVLEDISSRMRQK</sequence>
<dbReference type="Proteomes" id="UP000178323">
    <property type="component" value="Unassembled WGS sequence"/>
</dbReference>
<dbReference type="STRING" id="1797985.A2Y83_03330"/>
<dbReference type="InterPro" id="IPR008910">
    <property type="entry name" value="MSC_TM_helix"/>
</dbReference>
<name>A0A1F5S4Z0_9BACT</name>
<keyword evidence="1" id="KW-1133">Transmembrane helix</keyword>
<feature type="transmembrane region" description="Helical" evidence="1">
    <location>
        <begin position="125"/>
        <end position="148"/>
    </location>
</feature>
<evidence type="ECO:0000313" key="2">
    <source>
        <dbReference type="EMBL" id="OGF21726.1"/>
    </source>
</evidence>
<feature type="transmembrane region" description="Helical" evidence="1">
    <location>
        <begin position="28"/>
        <end position="49"/>
    </location>
</feature>
<organism evidence="2 3">
    <name type="scientific">Candidatus Falkowbacteria bacterium RBG_13_39_14</name>
    <dbReference type="NCBI Taxonomy" id="1797985"/>
    <lineage>
        <taxon>Bacteria</taxon>
        <taxon>Candidatus Falkowiibacteriota</taxon>
    </lineage>
</organism>
<accession>A0A1F5S4Z0</accession>
<dbReference type="Pfam" id="PF05552">
    <property type="entry name" value="MS_channel_1st_1"/>
    <property type="match status" value="2"/>
</dbReference>
<keyword evidence="1" id="KW-0812">Transmembrane</keyword>
<gene>
    <name evidence="2" type="ORF">A2Y83_03330</name>
</gene>
<comment type="caution">
    <text evidence="2">The sequence shown here is derived from an EMBL/GenBank/DDBJ whole genome shotgun (WGS) entry which is preliminary data.</text>
</comment>
<feature type="transmembrane region" description="Helical" evidence="1">
    <location>
        <begin position="193"/>
        <end position="215"/>
    </location>
</feature>
<dbReference type="Gene3D" id="1.10.287.1260">
    <property type="match status" value="1"/>
</dbReference>
<proteinExistence type="predicted"/>
<feature type="transmembrane region" description="Helical" evidence="1">
    <location>
        <begin position="81"/>
        <end position="105"/>
    </location>
</feature>